<dbReference type="CDD" id="cd00077">
    <property type="entry name" value="HDc"/>
    <property type="match status" value="1"/>
</dbReference>
<feature type="transmembrane region" description="Helical" evidence="6">
    <location>
        <begin position="446"/>
        <end position="464"/>
    </location>
</feature>
<protein>
    <submittedName>
        <fullName evidence="8">HD domain-containing protein</fullName>
    </submittedName>
</protein>
<dbReference type="PANTHER" id="PTHR21262">
    <property type="entry name" value="GUANOSINE-3',5'-BIS DIPHOSPHATE 3'-PYROPHOSPHOHYDROLASE"/>
    <property type="match status" value="1"/>
</dbReference>
<dbReference type="Gene3D" id="1.20.1730.10">
    <property type="entry name" value="Sodium/glucose cotransporter"/>
    <property type="match status" value="1"/>
</dbReference>
<accession>A0A3N2QB91</accession>
<dbReference type="InterPro" id="IPR038377">
    <property type="entry name" value="Na/Glc_symporter_sf"/>
</dbReference>
<feature type="transmembrane region" description="Helical" evidence="6">
    <location>
        <begin position="69"/>
        <end position="87"/>
    </location>
</feature>
<keyword evidence="9" id="KW-1185">Reference proteome</keyword>
<dbReference type="Gene3D" id="1.10.3210.10">
    <property type="entry name" value="Hypothetical protein af1432"/>
    <property type="match status" value="1"/>
</dbReference>
<evidence type="ECO:0000256" key="4">
    <source>
        <dbReference type="ARBA" id="ARBA00022989"/>
    </source>
</evidence>
<feature type="transmembrane region" description="Helical" evidence="6">
    <location>
        <begin position="518"/>
        <end position="539"/>
    </location>
</feature>
<dbReference type="InterPro" id="IPR003607">
    <property type="entry name" value="HD/PDEase_dom"/>
</dbReference>
<feature type="transmembrane region" description="Helical" evidence="6">
    <location>
        <begin position="601"/>
        <end position="620"/>
    </location>
</feature>
<dbReference type="EMBL" id="RARA01000026">
    <property type="protein sequence ID" value="ROT47075.1"/>
    <property type="molecule type" value="Genomic_DNA"/>
</dbReference>
<feature type="transmembrane region" description="Helical" evidence="6">
    <location>
        <begin position="574"/>
        <end position="595"/>
    </location>
</feature>
<dbReference type="PROSITE" id="PS50283">
    <property type="entry name" value="NA_SOLUT_SYMP_3"/>
    <property type="match status" value="1"/>
</dbReference>
<dbReference type="RefSeq" id="WP_123663307.1">
    <property type="nucleotide sequence ID" value="NZ_RARA01000026.1"/>
</dbReference>
<comment type="similarity">
    <text evidence="2">Belongs to the sodium:solute symporter (SSF) (TC 2.A.21) family.</text>
</comment>
<evidence type="ECO:0000256" key="1">
    <source>
        <dbReference type="ARBA" id="ARBA00004141"/>
    </source>
</evidence>
<feature type="domain" description="HD/PDEase" evidence="7">
    <location>
        <begin position="1010"/>
        <end position="1119"/>
    </location>
</feature>
<feature type="transmembrane region" description="Helical" evidence="6">
    <location>
        <begin position="302"/>
        <end position="327"/>
    </location>
</feature>
<proteinExistence type="inferred from homology"/>
<evidence type="ECO:0000313" key="9">
    <source>
        <dbReference type="Proteomes" id="UP000270927"/>
    </source>
</evidence>
<dbReference type="OrthoDB" id="972611at2"/>
<name>A0A3N2QB91_9BACT</name>
<feature type="transmembrane region" description="Helical" evidence="6">
    <location>
        <begin position="417"/>
        <end position="434"/>
    </location>
</feature>
<dbReference type="PANTHER" id="PTHR21262:SF31">
    <property type="entry name" value="GTP PYROPHOSPHOKINASE"/>
    <property type="match status" value="1"/>
</dbReference>
<feature type="transmembrane region" description="Helical" evidence="6">
    <location>
        <begin position="6"/>
        <end position="23"/>
    </location>
</feature>
<evidence type="ECO:0000256" key="2">
    <source>
        <dbReference type="ARBA" id="ARBA00006434"/>
    </source>
</evidence>
<evidence type="ECO:0000256" key="5">
    <source>
        <dbReference type="ARBA" id="ARBA00023136"/>
    </source>
</evidence>
<evidence type="ECO:0000313" key="8">
    <source>
        <dbReference type="EMBL" id="ROT47075.1"/>
    </source>
</evidence>
<dbReference type="Pfam" id="PF00474">
    <property type="entry name" value="SSF"/>
    <property type="match status" value="1"/>
</dbReference>
<dbReference type="SUPFAM" id="SSF109604">
    <property type="entry name" value="HD-domain/PDEase-like"/>
    <property type="match status" value="1"/>
</dbReference>
<dbReference type="InterPro" id="IPR001734">
    <property type="entry name" value="Na/solute_symporter"/>
</dbReference>
<dbReference type="GO" id="GO:0022857">
    <property type="term" value="F:transmembrane transporter activity"/>
    <property type="evidence" value="ECO:0007669"/>
    <property type="project" value="InterPro"/>
</dbReference>
<sequence>MVNIDLVIVGVFLIITLAIGFYYGKGITTFQDYAVGNRKMTNLVITISLIATIYGGNMLSSRLNIYYDLGLYELIMDLVHPIAFYLASRFVIIRMKEFVGHLSIAESMGSMYGPTVRMLTGIFGIMMTITLLTCQIKIGLNITAILFPETALFSTPSAIFLATLVVFYATFGGARAVALTDVYQVLLFGLCFPMLSFVLLYYAKDPIAGWQKLMDMPQFNIGKMHIWNNGIISKVLAYFIFSFVFSFNPAPIQRFYMAPSVWKAAKVFSKSAIIRIILPMLFLSVAIALYVGGHVIKPNQSVLHYIIGLPYFPGMRGILVTTIIALLMSTADSNLHAASVLFANDVWPMMGSLTKRVGKPSLQVVRVASVVIGIISLFLVLHTRNNAQLFIKTASIYGPVVSIPFLMACFGFRPRSITVLCSMGINIILAIYRIYYTNQLISSQNIFKPLFFSALILLVIHYILPQCPHTGWVGIKEHSPVDLQNQATKQWWKERLQRLTLPFTKSYRKTLFPKKGSTFILFGIYVIISTIIALCFIQKDYFFPYVYGYMSSMAIGTILVIYPTFHSYKKEGNALLHWLWPGLVGMLLFVANLQFAKLGHFSPMVCALFVSNLTLGIVFLSLEISMAMLGIAIITHLCIPPSVPFWNCFWAGYNEISIELIFAMLLITAAMVGLGTYKHLRDKANAKLKVIELRGNYERRIALEAIYNQANWSRLDMTHGSKLLQEMGAMLQKPCHYLYTHGQEQLGENINLFMHKLQKFSSLLLQRAKEERSLELNQKAVKPIEIEPTILKVYGVIRGLGEPMQLLLRNHTEVTQLLTDPSLFECFLTLNIWEISKCPQAADHMVTLTVSDTTLRYDYAIVTQTGKKMLTLPALAFSISTDDSTQNILPAYDIMDKIPPVCLPKTEQQFYQAESRQIVQAHGGYIEIMESKDALTCLYVLPVSGKNVMHFKNYNPTDLAANKIGETTESLAQERTLVELLTTETNLTKEMVEKTIAFIKNAHGLVIRKSGAPYYTHPMAVSKILLDVTKDPSTILAGLLHDVVEDTPVTLTQIELMYGPEVAYIVDRVTHYNTNGYPWKFSDIENKNMLGQCVNIRVIQVKLADRLHNTQTLYAREWADQQRIAKETLSFYIPWGEKNNIYSKWLTEMQHICEEILNRKE</sequence>
<feature type="transmembrane region" description="Helical" evidence="6">
    <location>
        <begin position="627"/>
        <end position="646"/>
    </location>
</feature>
<reference evidence="8 9" key="1">
    <citation type="submission" date="2018-09" db="EMBL/GenBank/DDBJ databases">
        <title>Comparative Genomics of Wolbachia-Cardinium Dual Endosymbiosis in a Plant-Parasitic Nematode.</title>
        <authorList>
            <person name="Brown A.M.V."/>
            <person name="Wasala S.K."/>
            <person name="Howe D.K."/>
            <person name="Peetz A.B."/>
            <person name="Zasada I.A."/>
            <person name="Denver D.R."/>
        </authorList>
    </citation>
    <scope>NUCLEOTIDE SEQUENCE [LARGE SCALE GENOMIC DNA]</scope>
    <source>
        <strain evidence="8 9">Pp_1</strain>
    </source>
</reference>
<feature type="transmembrane region" description="Helical" evidence="6">
    <location>
        <begin position="272"/>
        <end position="296"/>
    </location>
</feature>
<keyword evidence="4 6" id="KW-1133">Transmembrane helix</keyword>
<keyword evidence="3 6" id="KW-0812">Transmembrane</keyword>
<feature type="transmembrane region" description="Helical" evidence="6">
    <location>
        <begin position="118"/>
        <end position="138"/>
    </location>
</feature>
<organism evidence="8 9">
    <name type="scientific">Candidatus Cardinium hertigii</name>
    <dbReference type="NCBI Taxonomy" id="247481"/>
    <lineage>
        <taxon>Bacteria</taxon>
        <taxon>Pseudomonadati</taxon>
        <taxon>Bacteroidota</taxon>
        <taxon>Cytophagia</taxon>
        <taxon>Cytophagales</taxon>
        <taxon>Amoebophilaceae</taxon>
        <taxon>Candidatus Cardinium</taxon>
    </lineage>
</organism>
<feature type="transmembrane region" description="Helical" evidence="6">
    <location>
        <begin position="364"/>
        <end position="383"/>
    </location>
</feature>
<evidence type="ECO:0000256" key="3">
    <source>
        <dbReference type="ARBA" id="ARBA00022692"/>
    </source>
</evidence>
<dbReference type="AlphaFoldDB" id="A0A3N2QB91"/>
<feature type="transmembrane region" description="Helical" evidence="6">
    <location>
        <begin position="389"/>
        <end position="410"/>
    </location>
</feature>
<feature type="transmembrane region" description="Helical" evidence="6">
    <location>
        <begin position="658"/>
        <end position="677"/>
    </location>
</feature>
<feature type="transmembrane region" description="Helical" evidence="6">
    <location>
        <begin position="185"/>
        <end position="203"/>
    </location>
</feature>
<feature type="transmembrane region" description="Helical" evidence="6">
    <location>
        <begin position="545"/>
        <end position="562"/>
    </location>
</feature>
<dbReference type="GO" id="GO:0016020">
    <property type="term" value="C:membrane"/>
    <property type="evidence" value="ECO:0007669"/>
    <property type="project" value="UniProtKB-SubCell"/>
</dbReference>
<comment type="subcellular location">
    <subcellularLocation>
        <location evidence="1">Membrane</location>
        <topology evidence="1">Multi-pass membrane protein</topology>
    </subcellularLocation>
</comment>
<feature type="transmembrane region" description="Helical" evidence="6">
    <location>
        <begin position="231"/>
        <end position="251"/>
    </location>
</feature>
<evidence type="ECO:0000259" key="7">
    <source>
        <dbReference type="SMART" id="SM00471"/>
    </source>
</evidence>
<dbReference type="Proteomes" id="UP000270927">
    <property type="component" value="Unassembled WGS sequence"/>
</dbReference>
<evidence type="ECO:0000256" key="6">
    <source>
        <dbReference type="SAM" id="Phobius"/>
    </source>
</evidence>
<feature type="transmembrane region" description="Helical" evidence="6">
    <location>
        <begin position="43"/>
        <end position="63"/>
    </location>
</feature>
<dbReference type="SMART" id="SM00471">
    <property type="entry name" value="HDc"/>
    <property type="match status" value="1"/>
</dbReference>
<gene>
    <name evidence="8" type="ORF">EDM02_04250</name>
</gene>
<dbReference type="CDD" id="cd10322">
    <property type="entry name" value="SLC5sbd"/>
    <property type="match status" value="1"/>
</dbReference>
<keyword evidence="5 6" id="KW-0472">Membrane</keyword>
<comment type="caution">
    <text evidence="8">The sequence shown here is derived from an EMBL/GenBank/DDBJ whole genome shotgun (WGS) entry which is preliminary data.</text>
</comment>
<dbReference type="Pfam" id="PF13328">
    <property type="entry name" value="HD_4"/>
    <property type="match status" value="1"/>
</dbReference>